<dbReference type="AlphaFoldDB" id="A0A7X6DMF8"/>
<keyword evidence="1 12" id="KW-0240">DNA-directed RNA polymerase</keyword>
<dbReference type="GO" id="GO:0008270">
    <property type="term" value="F:zinc ion binding"/>
    <property type="evidence" value="ECO:0007669"/>
    <property type="project" value="UniProtKB-UniRule"/>
</dbReference>
<evidence type="ECO:0000313" key="17">
    <source>
        <dbReference type="EMBL" id="NKE69618.1"/>
    </source>
</evidence>
<feature type="domain" description="Toprim" evidence="16">
    <location>
        <begin position="262"/>
        <end position="343"/>
    </location>
</feature>
<evidence type="ECO:0000259" key="16">
    <source>
        <dbReference type="PROSITE" id="PS50880"/>
    </source>
</evidence>
<proteinExistence type="inferred from homology"/>
<keyword evidence="18" id="KW-1185">Reference proteome</keyword>
<evidence type="ECO:0000256" key="13">
    <source>
        <dbReference type="PIRNR" id="PIRNR002811"/>
    </source>
</evidence>
<dbReference type="GO" id="GO:0005737">
    <property type="term" value="C:cytoplasm"/>
    <property type="evidence" value="ECO:0007669"/>
    <property type="project" value="TreeGrafter"/>
</dbReference>
<reference evidence="17 18" key="1">
    <citation type="journal article" date="2020" name="Nature">
        <title>Bacterial chemolithoautotrophy via manganese oxidation.</title>
        <authorList>
            <person name="Yu H."/>
            <person name="Leadbetter J.R."/>
        </authorList>
    </citation>
    <scope>NUCLEOTIDE SEQUENCE [LARGE SCALE GENOMIC DNA]</scope>
    <source>
        <strain evidence="17 18">Mn-1</strain>
    </source>
</reference>
<dbReference type="InterPro" id="IPR002694">
    <property type="entry name" value="Znf_CHC2"/>
</dbReference>
<evidence type="ECO:0000256" key="8">
    <source>
        <dbReference type="ARBA" id="ARBA00022833"/>
    </source>
</evidence>
<dbReference type="InterPro" id="IPR013264">
    <property type="entry name" value="DNAG_N"/>
</dbReference>
<keyword evidence="5 12" id="KW-0235">DNA replication</keyword>
<accession>A0A7X6DMF8</accession>
<comment type="subunit">
    <text evidence="12">Monomer. Interacts with DnaB.</text>
</comment>
<dbReference type="GO" id="GO:0003677">
    <property type="term" value="F:DNA binding"/>
    <property type="evidence" value="ECO:0007669"/>
    <property type="project" value="UniProtKB-KW"/>
</dbReference>
<evidence type="ECO:0000256" key="7">
    <source>
        <dbReference type="ARBA" id="ARBA00022771"/>
    </source>
</evidence>
<dbReference type="EMBL" id="VTOW01000001">
    <property type="protein sequence ID" value="NKE69618.1"/>
    <property type="molecule type" value="Genomic_DNA"/>
</dbReference>
<dbReference type="GO" id="GO:0003899">
    <property type="term" value="F:DNA-directed RNA polymerase activity"/>
    <property type="evidence" value="ECO:0007669"/>
    <property type="project" value="UniProtKB-UniRule"/>
</dbReference>
<dbReference type="GO" id="GO:0006269">
    <property type="term" value="P:DNA replication, synthesis of primer"/>
    <property type="evidence" value="ECO:0007669"/>
    <property type="project" value="UniProtKB-UniRule"/>
</dbReference>
<dbReference type="SMART" id="SM00493">
    <property type="entry name" value="TOPRIM"/>
    <property type="match status" value="1"/>
</dbReference>
<dbReference type="FunFam" id="3.90.980.10:FF:000001">
    <property type="entry name" value="DNA primase"/>
    <property type="match status" value="1"/>
</dbReference>
<keyword evidence="9" id="KW-0460">Magnesium</keyword>
<dbReference type="InterPro" id="IPR016136">
    <property type="entry name" value="DNA_helicase_N/primase_C"/>
</dbReference>
<comment type="catalytic activity">
    <reaction evidence="12">
        <text>ssDNA + n NTP = ssDNA/pppN(pN)n-1 hybrid + (n-1) diphosphate.</text>
        <dbReference type="EC" id="2.7.7.101"/>
    </reaction>
</comment>
<dbReference type="Gene3D" id="3.90.980.10">
    <property type="entry name" value="DNA primase, catalytic core, N-terminal domain"/>
    <property type="match status" value="1"/>
</dbReference>
<dbReference type="SUPFAM" id="SSF57783">
    <property type="entry name" value="Zinc beta-ribbon"/>
    <property type="match status" value="1"/>
</dbReference>
<dbReference type="InterPro" id="IPR006295">
    <property type="entry name" value="DNA_primase_DnaG"/>
</dbReference>
<comment type="similarity">
    <text evidence="12 13">Belongs to the DnaG primase family.</text>
</comment>
<dbReference type="Gene3D" id="3.40.1360.10">
    <property type="match status" value="1"/>
</dbReference>
<dbReference type="GO" id="GO:0000428">
    <property type="term" value="C:DNA-directed RNA polymerase complex"/>
    <property type="evidence" value="ECO:0007669"/>
    <property type="project" value="UniProtKB-KW"/>
</dbReference>
<protein>
    <recommendedName>
        <fullName evidence="12 13">DNA primase</fullName>
        <ecNumber evidence="12">2.7.7.101</ecNumber>
    </recommendedName>
</protein>
<dbReference type="PROSITE" id="PS50880">
    <property type="entry name" value="TOPRIM"/>
    <property type="match status" value="1"/>
</dbReference>
<dbReference type="InterPro" id="IPR019475">
    <property type="entry name" value="DNA_primase_DnaB-bd"/>
</dbReference>
<dbReference type="Pfam" id="PF10410">
    <property type="entry name" value="DnaB_bind"/>
    <property type="match status" value="1"/>
</dbReference>
<dbReference type="InterPro" id="IPR006171">
    <property type="entry name" value="TOPRIM_dom"/>
</dbReference>
<dbReference type="Pfam" id="PF08275">
    <property type="entry name" value="DNAG_N"/>
    <property type="match status" value="1"/>
</dbReference>
<keyword evidence="8 12" id="KW-0862">Zinc</keyword>
<dbReference type="Gene3D" id="1.10.860.10">
    <property type="entry name" value="DNAb Helicase, Chain A"/>
    <property type="match status" value="1"/>
</dbReference>
<keyword evidence="7 12" id="KW-0863">Zinc-finger</keyword>
<dbReference type="PANTHER" id="PTHR30313">
    <property type="entry name" value="DNA PRIMASE"/>
    <property type="match status" value="1"/>
</dbReference>
<dbReference type="Gene3D" id="3.90.580.10">
    <property type="entry name" value="Zinc finger, CHC2-type domain"/>
    <property type="match status" value="1"/>
</dbReference>
<dbReference type="RefSeq" id="WP_168057910.1">
    <property type="nucleotide sequence ID" value="NZ_VTOW01000001.1"/>
</dbReference>
<evidence type="ECO:0000256" key="12">
    <source>
        <dbReference type="HAMAP-Rule" id="MF_00974"/>
    </source>
</evidence>
<keyword evidence="6 12" id="KW-0479">Metal-binding</keyword>
<dbReference type="InterPro" id="IPR036977">
    <property type="entry name" value="DNA_primase_Znf_CHC2"/>
</dbReference>
<evidence type="ECO:0000256" key="1">
    <source>
        <dbReference type="ARBA" id="ARBA00022478"/>
    </source>
</evidence>
<dbReference type="InterPro" id="IPR030846">
    <property type="entry name" value="DnaG_bac"/>
</dbReference>
<dbReference type="InterPro" id="IPR037068">
    <property type="entry name" value="DNA_primase_core_N_sf"/>
</dbReference>
<dbReference type="HAMAP" id="MF_00974">
    <property type="entry name" value="DNA_primase_DnaG"/>
    <property type="match status" value="1"/>
</dbReference>
<dbReference type="Pfam" id="PF13155">
    <property type="entry name" value="Toprim_2"/>
    <property type="match status" value="1"/>
</dbReference>
<dbReference type="PIRSF" id="PIRSF002811">
    <property type="entry name" value="DnaG"/>
    <property type="match status" value="1"/>
</dbReference>
<sequence length="594" mass="66806">MNGRRVSDQLVETIRDRSDLVSVVSEYLTLKKAGQNFTGLCPFHAEKTPSFSVNPSKQFFHCFGCGVGGDVFQFVMKVEGVAFPEALRRLAGKAGVALPEAGPDERESPARREAAQIYELNEAAAAYFHRNLIERPEGAFCRDYLKGRGITAETIKAFSVGFALPRRDDLLKQLGKQFSRSLLEKAGLTSRREGAQGEEGLFDRFRNRVLFPIRNLQGRVVGFGGRVLDDTQPKYLNTPETPVFTKGKHLFALDRAKGAGINALIIVEGYFDVIAAHQAGIPNAVGTMGTALTQDHLRLIRRISEKVLLIFDPDEAGARAALRTAPLLIEEGISAKVISLPSGEDPDLFIRKEGKAGFLKKLEEGKTPIDFAIFKMTEASALKSVDDKIKVTEEIFPLIERLKNKVEQSHYLKRLSDVLRIEERDLRAEFSSRTRKNKKEVSPSRPAPVAESKLPHDEETIASLLLQSQIDPSALADQLDLEDFTDPQIRGILSHFWNREEGRWFSPNRLNEIEAPLLTLYSRLSVRENRYENVQQTARDYILSLRAKRLRRESSEIESKIKLAERGGDFSLMKSLQQHFLKLRKELSHLTLSH</sequence>
<evidence type="ECO:0000256" key="6">
    <source>
        <dbReference type="ARBA" id="ARBA00022723"/>
    </source>
</evidence>
<organism evidence="17 18">
    <name type="scientific">Candidatus Manganitrophus noduliformans</name>
    <dbReference type="NCBI Taxonomy" id="2606439"/>
    <lineage>
        <taxon>Bacteria</taxon>
        <taxon>Pseudomonadati</taxon>
        <taxon>Nitrospirota</taxon>
        <taxon>Nitrospiria</taxon>
        <taxon>Candidatus Troglogloeales</taxon>
        <taxon>Candidatus Manganitrophaceae</taxon>
        <taxon>Candidatus Manganitrophus</taxon>
    </lineage>
</organism>
<keyword evidence="3 12" id="KW-0808">Transferase</keyword>
<dbReference type="SUPFAM" id="SSF56731">
    <property type="entry name" value="DNA primase core"/>
    <property type="match status" value="1"/>
</dbReference>
<dbReference type="Pfam" id="PF01807">
    <property type="entry name" value="Zn_ribbon_DnaG"/>
    <property type="match status" value="1"/>
</dbReference>
<dbReference type="SMART" id="SM00400">
    <property type="entry name" value="ZnF_CHCC"/>
    <property type="match status" value="1"/>
</dbReference>
<evidence type="ECO:0000256" key="4">
    <source>
        <dbReference type="ARBA" id="ARBA00022695"/>
    </source>
</evidence>
<dbReference type="CDD" id="cd03364">
    <property type="entry name" value="TOPRIM_DnaG_primases"/>
    <property type="match status" value="1"/>
</dbReference>
<evidence type="ECO:0000313" key="18">
    <source>
        <dbReference type="Proteomes" id="UP000534783"/>
    </source>
</evidence>
<keyword evidence="4 12" id="KW-0548">Nucleotidyltransferase</keyword>
<comment type="domain">
    <text evidence="12">Contains an N-terminal zinc-binding domain, a central core domain that contains the primase activity, and a C-terminal DnaB-binding domain.</text>
</comment>
<gene>
    <name evidence="12" type="primary">dnaG</name>
    <name evidence="17" type="ORF">MNODULE_02495</name>
</gene>
<dbReference type="Proteomes" id="UP000534783">
    <property type="component" value="Unassembled WGS sequence"/>
</dbReference>
<dbReference type="InterPro" id="IPR050219">
    <property type="entry name" value="DnaG_primase"/>
</dbReference>
<evidence type="ECO:0000256" key="11">
    <source>
        <dbReference type="ARBA" id="ARBA00023163"/>
    </source>
</evidence>
<evidence type="ECO:0000256" key="9">
    <source>
        <dbReference type="ARBA" id="ARBA00022842"/>
    </source>
</evidence>
<name>A0A7X6DMF8_9BACT</name>
<dbReference type="InterPro" id="IPR034151">
    <property type="entry name" value="TOPRIM_DnaG_bac"/>
</dbReference>
<evidence type="ECO:0000256" key="10">
    <source>
        <dbReference type="ARBA" id="ARBA00023125"/>
    </source>
</evidence>
<keyword evidence="10 12" id="KW-0238">DNA-binding</keyword>
<dbReference type="PANTHER" id="PTHR30313:SF2">
    <property type="entry name" value="DNA PRIMASE"/>
    <property type="match status" value="1"/>
</dbReference>
<comment type="caution">
    <text evidence="17">The sequence shown here is derived from an EMBL/GenBank/DDBJ whole genome shotgun (WGS) entry which is preliminary data.</text>
</comment>
<evidence type="ECO:0000256" key="3">
    <source>
        <dbReference type="ARBA" id="ARBA00022679"/>
    </source>
</evidence>
<comment type="cofactor">
    <cofactor evidence="12 13 14">
        <name>Zn(2+)</name>
        <dbReference type="ChEBI" id="CHEBI:29105"/>
    </cofactor>
    <text evidence="12 13 14">Binds 1 zinc ion per monomer.</text>
</comment>
<evidence type="ECO:0000256" key="5">
    <source>
        <dbReference type="ARBA" id="ARBA00022705"/>
    </source>
</evidence>
<dbReference type="FunFam" id="3.90.580.10:FF:000001">
    <property type="entry name" value="DNA primase"/>
    <property type="match status" value="1"/>
</dbReference>
<dbReference type="NCBIfam" id="TIGR01391">
    <property type="entry name" value="dnaG"/>
    <property type="match status" value="1"/>
</dbReference>
<keyword evidence="11 12" id="KW-0804">Transcription</keyword>
<comment type="function">
    <text evidence="12 13">RNA polymerase that catalyzes the synthesis of short RNA molecules used as primers for DNA polymerase during DNA replication.</text>
</comment>
<evidence type="ECO:0000256" key="15">
    <source>
        <dbReference type="SAM" id="MobiDB-lite"/>
    </source>
</evidence>
<evidence type="ECO:0000256" key="2">
    <source>
        <dbReference type="ARBA" id="ARBA00022515"/>
    </source>
</evidence>
<feature type="zinc finger region" description="CHC2-type" evidence="12 14">
    <location>
        <begin position="41"/>
        <end position="65"/>
    </location>
</feature>
<dbReference type="GO" id="GO:1990077">
    <property type="term" value="C:primosome complex"/>
    <property type="evidence" value="ECO:0007669"/>
    <property type="project" value="UniProtKB-KW"/>
</dbReference>
<keyword evidence="2 12" id="KW-0639">Primosome</keyword>
<dbReference type="EC" id="2.7.7.101" evidence="12"/>
<feature type="region of interest" description="Disordered" evidence="15">
    <location>
        <begin position="432"/>
        <end position="454"/>
    </location>
</feature>
<evidence type="ECO:0000256" key="14">
    <source>
        <dbReference type="PIRSR" id="PIRSR002811-1"/>
    </source>
</evidence>